<keyword evidence="3" id="KW-1185">Reference proteome</keyword>
<evidence type="ECO:0000313" key="3">
    <source>
        <dbReference type="Proteomes" id="UP000051530"/>
    </source>
</evidence>
<reference evidence="2 3" key="1">
    <citation type="submission" date="2015-07" db="EMBL/GenBank/DDBJ databases">
        <title>The genome of Pseudoloma neurophilia, a relevant intracellular parasite of the zebrafish.</title>
        <authorList>
            <person name="Ndikumana S."/>
            <person name="Pelin A."/>
            <person name="Sanders J."/>
            <person name="Corradi N."/>
        </authorList>
    </citation>
    <scope>NUCLEOTIDE SEQUENCE [LARGE SCALE GENOMIC DNA]</scope>
    <source>
        <strain evidence="2 3">MK1</strain>
    </source>
</reference>
<gene>
    <name evidence="2" type="ORF">M153_2200049167</name>
</gene>
<dbReference type="AlphaFoldDB" id="A0A0R0MA95"/>
<protein>
    <submittedName>
        <fullName evidence="2">Uncharacterized protein</fullName>
    </submittedName>
</protein>
<accession>A0A0R0MA95</accession>
<sequence length="79" mass="9714">MSTLPNIKKRKKFQKLTLTYSEKDRLSFIDSFHKNKKKKKKSDKKTKQKNLKNEKRKRQDQKRKEASEKIDKLKESYRQ</sequence>
<name>A0A0R0MA95_9MICR</name>
<feature type="region of interest" description="Disordered" evidence="1">
    <location>
        <begin position="29"/>
        <end position="79"/>
    </location>
</feature>
<comment type="caution">
    <text evidence="2">The sequence shown here is derived from an EMBL/GenBank/DDBJ whole genome shotgun (WGS) entry which is preliminary data.</text>
</comment>
<dbReference type="EMBL" id="LGUB01000004">
    <property type="protein sequence ID" value="KRH95179.1"/>
    <property type="molecule type" value="Genomic_DNA"/>
</dbReference>
<organism evidence="2 3">
    <name type="scientific">Pseudoloma neurophilia</name>
    <dbReference type="NCBI Taxonomy" id="146866"/>
    <lineage>
        <taxon>Eukaryota</taxon>
        <taxon>Fungi</taxon>
        <taxon>Fungi incertae sedis</taxon>
        <taxon>Microsporidia</taxon>
        <taxon>Pseudoloma</taxon>
    </lineage>
</organism>
<feature type="compositionally biased region" description="Basic residues" evidence="1">
    <location>
        <begin position="34"/>
        <end position="61"/>
    </location>
</feature>
<evidence type="ECO:0000256" key="1">
    <source>
        <dbReference type="SAM" id="MobiDB-lite"/>
    </source>
</evidence>
<evidence type="ECO:0000313" key="2">
    <source>
        <dbReference type="EMBL" id="KRH95179.1"/>
    </source>
</evidence>
<dbReference type="Proteomes" id="UP000051530">
    <property type="component" value="Unassembled WGS sequence"/>
</dbReference>
<feature type="compositionally biased region" description="Basic and acidic residues" evidence="1">
    <location>
        <begin position="62"/>
        <end position="79"/>
    </location>
</feature>
<dbReference type="VEuPathDB" id="MicrosporidiaDB:M153_2200049167"/>
<proteinExistence type="predicted"/>